<evidence type="ECO:0000256" key="3">
    <source>
        <dbReference type="ARBA" id="ARBA00022692"/>
    </source>
</evidence>
<feature type="transmembrane region" description="Helical" evidence="6">
    <location>
        <begin position="475"/>
        <end position="493"/>
    </location>
</feature>
<keyword evidence="8" id="KW-1185">Reference proteome</keyword>
<name>A0AAV9JDC1_9PEZI</name>
<dbReference type="Gene3D" id="1.20.1250.20">
    <property type="entry name" value="MFS general substrate transporter like domains"/>
    <property type="match status" value="1"/>
</dbReference>
<gene>
    <name evidence="7" type="ORF">LTR36_006179</name>
</gene>
<evidence type="ECO:0000313" key="8">
    <source>
        <dbReference type="Proteomes" id="UP001324427"/>
    </source>
</evidence>
<feature type="transmembrane region" description="Helical" evidence="6">
    <location>
        <begin position="389"/>
        <end position="409"/>
    </location>
</feature>
<sequence>MAASGGELVADFIATTVPGEVAHPHGRNSFALENGVATLDPGFAKRASVDVEAVGERTASVVEREMYPIPTEEEARTLRKVADTIPYTAYMLCIVELAERASYYGVQTVFSNFMQYPLPAGGSGSGATPAGTQETPGALGKGEQFSVAMGLLFAFLAYVVPIGGGWVAEAKIGRFKTILIGVLVCGVSHIIMICGAIPAVLRAGHGIAPFMISLILLAIGAGLFKPNVAPTVLDQYQHQKAYTKYSEKYVGYWLAFLLPGIVYFLLPALLWFLSNRLIKHPPNGSVLNNVWKILAMAFKNNKGAVWKTGFFDSVKPSVLAEKGVTTFGGKQITWSDKDVEDVHRTMIACGVFLYFPIYNLNDGGIGSVSTSQGATMTTNGAPNDLLNNFNPLTIIVFIPILSYVVYPLLSKYKIRFGRITRITFGFSLAVISGIIGAIIQWRIYKTSPCGYQATNCSEASGTVSPISIWWQLPNYGLGAMSECFCNVTAYELAYARSPPGMKALVMSLFLVTTALSSALSEIITPAMVDPYLIWVWAGPTIALAVQTVIFWFRYRKFNDDDFMTYEDAPELNEKVFGEDHSAVDVPYTISEEEDVAPEKKQ</sequence>
<organism evidence="7 8">
    <name type="scientific">Oleoguttula mirabilis</name>
    <dbReference type="NCBI Taxonomy" id="1507867"/>
    <lineage>
        <taxon>Eukaryota</taxon>
        <taxon>Fungi</taxon>
        <taxon>Dikarya</taxon>
        <taxon>Ascomycota</taxon>
        <taxon>Pezizomycotina</taxon>
        <taxon>Dothideomycetes</taxon>
        <taxon>Dothideomycetidae</taxon>
        <taxon>Mycosphaerellales</taxon>
        <taxon>Teratosphaeriaceae</taxon>
        <taxon>Oleoguttula</taxon>
    </lineage>
</organism>
<keyword evidence="3 6" id="KW-0812">Transmembrane</keyword>
<proteinExistence type="inferred from homology"/>
<dbReference type="GO" id="GO:0022857">
    <property type="term" value="F:transmembrane transporter activity"/>
    <property type="evidence" value="ECO:0007669"/>
    <property type="project" value="InterPro"/>
</dbReference>
<dbReference type="PANTHER" id="PTHR11654">
    <property type="entry name" value="OLIGOPEPTIDE TRANSPORTER-RELATED"/>
    <property type="match status" value="1"/>
</dbReference>
<keyword evidence="5 6" id="KW-0472">Membrane</keyword>
<comment type="subcellular location">
    <subcellularLocation>
        <location evidence="1">Membrane</location>
        <topology evidence="1">Multi-pass membrane protein</topology>
    </subcellularLocation>
</comment>
<dbReference type="Proteomes" id="UP001324427">
    <property type="component" value="Unassembled WGS sequence"/>
</dbReference>
<feature type="transmembrane region" description="Helical" evidence="6">
    <location>
        <begin position="505"/>
        <end position="527"/>
    </location>
</feature>
<evidence type="ECO:0000256" key="6">
    <source>
        <dbReference type="SAM" id="Phobius"/>
    </source>
</evidence>
<evidence type="ECO:0000256" key="1">
    <source>
        <dbReference type="ARBA" id="ARBA00004141"/>
    </source>
</evidence>
<dbReference type="GO" id="GO:0016020">
    <property type="term" value="C:membrane"/>
    <property type="evidence" value="ECO:0007669"/>
    <property type="project" value="UniProtKB-SubCell"/>
</dbReference>
<feature type="transmembrane region" description="Helical" evidence="6">
    <location>
        <begin position="533"/>
        <end position="554"/>
    </location>
</feature>
<feature type="transmembrane region" description="Helical" evidence="6">
    <location>
        <begin position="421"/>
        <end position="441"/>
    </location>
</feature>
<dbReference type="EMBL" id="JAVFHQ010000038">
    <property type="protein sequence ID" value="KAK4542803.1"/>
    <property type="molecule type" value="Genomic_DNA"/>
</dbReference>
<feature type="transmembrane region" description="Helical" evidence="6">
    <location>
        <begin position="178"/>
        <end position="201"/>
    </location>
</feature>
<comment type="caution">
    <text evidence="7">The sequence shown here is derived from an EMBL/GenBank/DDBJ whole genome shotgun (WGS) entry which is preliminary data.</text>
</comment>
<evidence type="ECO:0000256" key="5">
    <source>
        <dbReference type="ARBA" id="ARBA00023136"/>
    </source>
</evidence>
<comment type="similarity">
    <text evidence="2">Belongs to the major facilitator superfamily. Proton-dependent oligopeptide transporter (POT/PTR) (TC 2.A.17) family.</text>
</comment>
<evidence type="ECO:0000313" key="7">
    <source>
        <dbReference type="EMBL" id="KAK4542803.1"/>
    </source>
</evidence>
<keyword evidence="4 6" id="KW-1133">Transmembrane helix</keyword>
<reference evidence="7 8" key="1">
    <citation type="submission" date="2021-11" db="EMBL/GenBank/DDBJ databases">
        <title>Black yeast isolated from Biological Soil Crust.</title>
        <authorList>
            <person name="Kurbessoian T."/>
        </authorList>
    </citation>
    <scope>NUCLEOTIDE SEQUENCE [LARGE SCALE GENOMIC DNA]</scope>
    <source>
        <strain evidence="7 8">CCFEE 5522</strain>
    </source>
</reference>
<feature type="transmembrane region" description="Helical" evidence="6">
    <location>
        <begin position="249"/>
        <end position="273"/>
    </location>
</feature>
<evidence type="ECO:0000256" key="2">
    <source>
        <dbReference type="ARBA" id="ARBA00005982"/>
    </source>
</evidence>
<dbReference type="InterPro" id="IPR000109">
    <property type="entry name" value="POT_fam"/>
</dbReference>
<evidence type="ECO:0000256" key="4">
    <source>
        <dbReference type="ARBA" id="ARBA00022989"/>
    </source>
</evidence>
<dbReference type="InterPro" id="IPR036259">
    <property type="entry name" value="MFS_trans_sf"/>
</dbReference>
<dbReference type="SUPFAM" id="SSF103473">
    <property type="entry name" value="MFS general substrate transporter"/>
    <property type="match status" value="1"/>
</dbReference>
<accession>A0AAV9JDC1</accession>
<feature type="transmembrane region" description="Helical" evidence="6">
    <location>
        <begin position="145"/>
        <end position="166"/>
    </location>
</feature>
<dbReference type="Pfam" id="PF00854">
    <property type="entry name" value="PTR2"/>
    <property type="match status" value="2"/>
</dbReference>
<feature type="transmembrane region" description="Helical" evidence="6">
    <location>
        <begin position="207"/>
        <end position="228"/>
    </location>
</feature>
<dbReference type="AlphaFoldDB" id="A0AAV9JDC1"/>
<protein>
    <submittedName>
        <fullName evidence="7">Uncharacterized protein</fullName>
    </submittedName>
</protein>